<comment type="caution">
    <text evidence="2">The sequence shown here is derived from an EMBL/GenBank/DDBJ whole genome shotgun (WGS) entry which is preliminary data.</text>
</comment>
<gene>
    <name evidence="2" type="ORF">ERX37_05365</name>
</gene>
<proteinExistence type="predicted"/>
<keyword evidence="3" id="KW-1185">Reference proteome</keyword>
<evidence type="ECO:0000259" key="1">
    <source>
        <dbReference type="Pfam" id="PF00085"/>
    </source>
</evidence>
<protein>
    <submittedName>
        <fullName evidence="2">Thioredoxin</fullName>
    </submittedName>
</protein>
<dbReference type="InterPro" id="IPR036249">
    <property type="entry name" value="Thioredoxin-like_sf"/>
</dbReference>
<dbReference type="OrthoDB" id="5784238at2"/>
<dbReference type="SUPFAM" id="SSF52833">
    <property type="entry name" value="Thioredoxin-like"/>
    <property type="match status" value="1"/>
</dbReference>
<evidence type="ECO:0000313" key="2">
    <source>
        <dbReference type="EMBL" id="TDM03514.1"/>
    </source>
</evidence>
<organism evidence="2 3">
    <name type="scientific">Macrococcus hajekii</name>
    <dbReference type="NCBI Taxonomy" id="198482"/>
    <lineage>
        <taxon>Bacteria</taxon>
        <taxon>Bacillati</taxon>
        <taxon>Bacillota</taxon>
        <taxon>Bacilli</taxon>
        <taxon>Bacillales</taxon>
        <taxon>Staphylococcaceae</taxon>
        <taxon>Macrococcus</taxon>
    </lineage>
</organism>
<dbReference type="EMBL" id="SCWE01000001">
    <property type="protein sequence ID" value="TDM03514.1"/>
    <property type="molecule type" value="Genomic_DNA"/>
</dbReference>
<dbReference type="CDD" id="cd02947">
    <property type="entry name" value="TRX_family"/>
    <property type="match status" value="1"/>
</dbReference>
<name>A0A4R6BNR2_9STAP</name>
<sequence length="104" mass="11896">MRMKVSDYLPSVPSGDYLIFGYTPLCGTCKVAERMVDILPALTKLEVKKVDLNYTEDFTQAYQLMSVPVLLIVHNDEVADIIYKFESVTNIYEIIQKVLTIQLM</sequence>
<dbReference type="Pfam" id="PF00085">
    <property type="entry name" value="Thioredoxin"/>
    <property type="match status" value="1"/>
</dbReference>
<dbReference type="InterPro" id="IPR013766">
    <property type="entry name" value="Thioredoxin_domain"/>
</dbReference>
<dbReference type="Proteomes" id="UP000295328">
    <property type="component" value="Unassembled WGS sequence"/>
</dbReference>
<evidence type="ECO:0000313" key="3">
    <source>
        <dbReference type="Proteomes" id="UP000295328"/>
    </source>
</evidence>
<accession>A0A4R6BNR2</accession>
<feature type="domain" description="Thioredoxin" evidence="1">
    <location>
        <begin position="15"/>
        <end position="91"/>
    </location>
</feature>
<reference evidence="2 3" key="1">
    <citation type="submission" date="2019-01" db="EMBL/GenBank/DDBJ databases">
        <title>Draft genome sequences of the type strains of six Macrococcus species.</title>
        <authorList>
            <person name="Mazhar S."/>
            <person name="Altermann E."/>
            <person name="Hill C."/>
            <person name="Mcauliffe O."/>
        </authorList>
    </citation>
    <scope>NUCLEOTIDE SEQUENCE [LARGE SCALE GENOMIC DNA]</scope>
    <source>
        <strain evidence="2 3">CCM4809</strain>
    </source>
</reference>
<dbReference type="Gene3D" id="3.40.30.10">
    <property type="entry name" value="Glutaredoxin"/>
    <property type="match status" value="1"/>
</dbReference>
<dbReference type="AlphaFoldDB" id="A0A4R6BNR2"/>